<evidence type="ECO:0000313" key="2">
    <source>
        <dbReference type="Proteomes" id="UP000006727"/>
    </source>
</evidence>
<reference evidence="1" key="3">
    <citation type="submission" date="2020-12" db="UniProtKB">
        <authorList>
            <consortium name="EnsemblPlants"/>
        </authorList>
    </citation>
    <scope>IDENTIFICATION</scope>
</reference>
<dbReference type="EMBL" id="ABEU02000001">
    <property type="status" value="NOT_ANNOTATED_CDS"/>
    <property type="molecule type" value="Genomic_DNA"/>
</dbReference>
<name>A0A7I4EX61_PHYPA</name>
<evidence type="ECO:0000313" key="1">
    <source>
        <dbReference type="EnsemblPlants" id="PAC:32971826.CDS.1"/>
    </source>
</evidence>
<reference evidence="1 2" key="2">
    <citation type="journal article" date="2018" name="Plant J.">
        <title>The Physcomitrella patens chromosome-scale assembly reveals moss genome structure and evolution.</title>
        <authorList>
            <person name="Lang D."/>
            <person name="Ullrich K.K."/>
            <person name="Murat F."/>
            <person name="Fuchs J."/>
            <person name="Jenkins J."/>
            <person name="Haas F.B."/>
            <person name="Piednoel M."/>
            <person name="Gundlach H."/>
            <person name="Van Bel M."/>
            <person name="Meyberg R."/>
            <person name="Vives C."/>
            <person name="Morata J."/>
            <person name="Symeonidi A."/>
            <person name="Hiss M."/>
            <person name="Muchero W."/>
            <person name="Kamisugi Y."/>
            <person name="Saleh O."/>
            <person name="Blanc G."/>
            <person name="Decker E.L."/>
            <person name="van Gessel N."/>
            <person name="Grimwood J."/>
            <person name="Hayes R.D."/>
            <person name="Graham S.W."/>
            <person name="Gunter L.E."/>
            <person name="McDaniel S.F."/>
            <person name="Hoernstein S.N.W."/>
            <person name="Larsson A."/>
            <person name="Li F.W."/>
            <person name="Perroud P.F."/>
            <person name="Phillips J."/>
            <person name="Ranjan P."/>
            <person name="Rokshar D.S."/>
            <person name="Rothfels C.J."/>
            <person name="Schneider L."/>
            <person name="Shu S."/>
            <person name="Stevenson D.W."/>
            <person name="Thummler F."/>
            <person name="Tillich M."/>
            <person name="Villarreal Aguilar J.C."/>
            <person name="Widiez T."/>
            <person name="Wong G.K."/>
            <person name="Wymore A."/>
            <person name="Zhang Y."/>
            <person name="Zimmer A.D."/>
            <person name="Quatrano R.S."/>
            <person name="Mayer K.F.X."/>
            <person name="Goodstein D."/>
            <person name="Casacuberta J.M."/>
            <person name="Vandepoele K."/>
            <person name="Reski R."/>
            <person name="Cuming A.C."/>
            <person name="Tuskan G.A."/>
            <person name="Maumus F."/>
            <person name="Salse J."/>
            <person name="Schmutz J."/>
            <person name="Rensing S.A."/>
        </authorList>
    </citation>
    <scope>NUCLEOTIDE SEQUENCE [LARGE SCALE GENOMIC DNA]</scope>
    <source>
        <strain evidence="1 2">cv. Gransden 2004</strain>
    </source>
</reference>
<reference evidence="1 2" key="1">
    <citation type="journal article" date="2008" name="Science">
        <title>The Physcomitrella genome reveals evolutionary insights into the conquest of land by plants.</title>
        <authorList>
            <person name="Rensing S."/>
            <person name="Lang D."/>
            <person name="Zimmer A."/>
            <person name="Terry A."/>
            <person name="Salamov A."/>
            <person name="Shapiro H."/>
            <person name="Nishiyama T."/>
            <person name="Perroud P.-F."/>
            <person name="Lindquist E."/>
            <person name="Kamisugi Y."/>
            <person name="Tanahashi T."/>
            <person name="Sakakibara K."/>
            <person name="Fujita T."/>
            <person name="Oishi K."/>
            <person name="Shin-I T."/>
            <person name="Kuroki Y."/>
            <person name="Toyoda A."/>
            <person name="Suzuki Y."/>
            <person name="Hashimoto A."/>
            <person name="Yamaguchi K."/>
            <person name="Sugano A."/>
            <person name="Kohara Y."/>
            <person name="Fujiyama A."/>
            <person name="Anterola A."/>
            <person name="Aoki S."/>
            <person name="Ashton N."/>
            <person name="Barbazuk W.B."/>
            <person name="Barker E."/>
            <person name="Bennetzen J."/>
            <person name="Bezanilla M."/>
            <person name="Blankenship R."/>
            <person name="Cho S.H."/>
            <person name="Dutcher S."/>
            <person name="Estelle M."/>
            <person name="Fawcett J.A."/>
            <person name="Gundlach H."/>
            <person name="Hanada K."/>
            <person name="Heyl A."/>
            <person name="Hicks K.A."/>
            <person name="Hugh J."/>
            <person name="Lohr M."/>
            <person name="Mayer K."/>
            <person name="Melkozernov A."/>
            <person name="Murata T."/>
            <person name="Nelson D."/>
            <person name="Pils B."/>
            <person name="Prigge M."/>
            <person name="Reiss B."/>
            <person name="Renner T."/>
            <person name="Rombauts S."/>
            <person name="Rushton P."/>
            <person name="Sanderfoot A."/>
            <person name="Schween G."/>
            <person name="Shiu S.-H."/>
            <person name="Stueber K."/>
            <person name="Theodoulou F.L."/>
            <person name="Tu H."/>
            <person name="Van de Peer Y."/>
            <person name="Verrier P.J."/>
            <person name="Waters E."/>
            <person name="Wood A."/>
            <person name="Yang L."/>
            <person name="Cove D."/>
            <person name="Cuming A."/>
            <person name="Hasebe M."/>
            <person name="Lucas S."/>
            <person name="Mishler D.B."/>
            <person name="Reski R."/>
            <person name="Grigoriev I."/>
            <person name="Quatrano R.S."/>
            <person name="Boore J.L."/>
        </authorList>
    </citation>
    <scope>NUCLEOTIDE SEQUENCE [LARGE SCALE GENOMIC DNA]</scope>
    <source>
        <strain evidence="1 2">cv. Gransden 2004</strain>
    </source>
</reference>
<dbReference type="AlphaFoldDB" id="A0A7I4EX61"/>
<gene>
    <name evidence="1" type="primary">LOC112282347</name>
</gene>
<dbReference type="EnsemblPlants" id="Pp3c1_32960V3.3">
    <property type="protein sequence ID" value="PAC:32971826.CDS.1"/>
    <property type="gene ID" value="Pp3c1_32960"/>
</dbReference>
<dbReference type="Gramene" id="Pp3c1_32960V3.3">
    <property type="protein sequence ID" value="PAC:32971826.CDS.1"/>
    <property type="gene ID" value="Pp3c1_32960"/>
</dbReference>
<protein>
    <submittedName>
        <fullName evidence="1">Uncharacterized protein</fullName>
    </submittedName>
</protein>
<keyword evidence="2" id="KW-1185">Reference proteome</keyword>
<sequence>MLAEFRITVCLQRRILRLTWSAFFCAKRATTGRKISCCWMQMPARVGHQPRRSSDINFSRIEIAITNLVVFAGTPFFAQDLKARLPLGIRRLAHIRCWML</sequence>
<organism evidence="1 2">
    <name type="scientific">Physcomitrium patens</name>
    <name type="common">Spreading-leaved earth moss</name>
    <name type="synonym">Physcomitrella patens</name>
    <dbReference type="NCBI Taxonomy" id="3218"/>
    <lineage>
        <taxon>Eukaryota</taxon>
        <taxon>Viridiplantae</taxon>
        <taxon>Streptophyta</taxon>
        <taxon>Embryophyta</taxon>
        <taxon>Bryophyta</taxon>
        <taxon>Bryophytina</taxon>
        <taxon>Bryopsida</taxon>
        <taxon>Funariidae</taxon>
        <taxon>Funariales</taxon>
        <taxon>Funariaceae</taxon>
        <taxon>Physcomitrium</taxon>
    </lineage>
</organism>
<proteinExistence type="predicted"/>
<dbReference type="Proteomes" id="UP000006727">
    <property type="component" value="Chromosome 1"/>
</dbReference>
<accession>A0A7I4EX61</accession>